<keyword evidence="1" id="KW-0812">Transmembrane</keyword>
<evidence type="ECO:0000313" key="3">
    <source>
        <dbReference type="Proteomes" id="UP001487740"/>
    </source>
</evidence>
<dbReference type="EMBL" id="JARAKH010006417">
    <property type="protein sequence ID" value="KAK8371704.1"/>
    <property type="molecule type" value="Genomic_DNA"/>
</dbReference>
<evidence type="ECO:0000313" key="2">
    <source>
        <dbReference type="EMBL" id="KAK8371704.1"/>
    </source>
</evidence>
<keyword evidence="1" id="KW-1133">Transmembrane helix</keyword>
<reference evidence="2 3" key="1">
    <citation type="submission" date="2023-03" db="EMBL/GenBank/DDBJ databases">
        <title>High-quality genome of Scylla paramamosain provides insights in environmental adaptation.</title>
        <authorList>
            <person name="Zhang L."/>
        </authorList>
    </citation>
    <scope>NUCLEOTIDE SEQUENCE [LARGE SCALE GENOMIC DNA]</scope>
    <source>
        <strain evidence="2">LZ_2023a</strain>
        <tissue evidence="2">Muscle</tissue>
    </source>
</reference>
<gene>
    <name evidence="2" type="ORF">O3P69_015580</name>
</gene>
<sequence length="96" mass="10227">MSEDQHCFHRCISTPPSWITSGIKVGDPAGLLFFPASAFSPSLLVRLQHSALPLPPCVSSAPERRAANMKFIASGVLLLLLLCVVVESRLASTVAP</sequence>
<proteinExistence type="predicted"/>
<dbReference type="Proteomes" id="UP001487740">
    <property type="component" value="Unassembled WGS sequence"/>
</dbReference>
<comment type="caution">
    <text evidence="2">The sequence shown here is derived from an EMBL/GenBank/DDBJ whole genome shotgun (WGS) entry which is preliminary data.</text>
</comment>
<protein>
    <submittedName>
        <fullName evidence="2">Uncharacterized protein</fullName>
    </submittedName>
</protein>
<keyword evidence="1" id="KW-0472">Membrane</keyword>
<dbReference type="AlphaFoldDB" id="A0AAW0S8Q6"/>
<feature type="transmembrane region" description="Helical" evidence="1">
    <location>
        <begin position="71"/>
        <end position="91"/>
    </location>
</feature>
<evidence type="ECO:0000256" key="1">
    <source>
        <dbReference type="SAM" id="Phobius"/>
    </source>
</evidence>
<keyword evidence="3" id="KW-1185">Reference proteome</keyword>
<accession>A0AAW0S8Q6</accession>
<organism evidence="2 3">
    <name type="scientific">Scylla paramamosain</name>
    <name type="common">Mud crab</name>
    <dbReference type="NCBI Taxonomy" id="85552"/>
    <lineage>
        <taxon>Eukaryota</taxon>
        <taxon>Metazoa</taxon>
        <taxon>Ecdysozoa</taxon>
        <taxon>Arthropoda</taxon>
        <taxon>Crustacea</taxon>
        <taxon>Multicrustacea</taxon>
        <taxon>Malacostraca</taxon>
        <taxon>Eumalacostraca</taxon>
        <taxon>Eucarida</taxon>
        <taxon>Decapoda</taxon>
        <taxon>Pleocyemata</taxon>
        <taxon>Brachyura</taxon>
        <taxon>Eubrachyura</taxon>
        <taxon>Portunoidea</taxon>
        <taxon>Portunidae</taxon>
        <taxon>Portuninae</taxon>
        <taxon>Scylla</taxon>
    </lineage>
</organism>
<name>A0AAW0S8Q6_SCYPA</name>